<comment type="caution">
    <text evidence="2">The sequence shown here is derived from an EMBL/GenBank/DDBJ whole genome shotgun (WGS) entry which is preliminary data.</text>
</comment>
<evidence type="ECO:0000256" key="1">
    <source>
        <dbReference type="SAM" id="SignalP"/>
    </source>
</evidence>
<evidence type="ECO:0000313" key="2">
    <source>
        <dbReference type="EMBL" id="GJD94402.1"/>
    </source>
</evidence>
<proteinExistence type="predicted"/>
<feature type="signal peptide" evidence="1">
    <location>
        <begin position="1"/>
        <end position="36"/>
    </location>
</feature>
<accession>A0ABQ4RW26</accession>
<dbReference type="RefSeq" id="WP_238243577.1">
    <property type="nucleotide sequence ID" value="NZ_BPQP01000022.1"/>
</dbReference>
<organism evidence="2 3">
    <name type="scientific">Methylobacterium iners</name>
    <dbReference type="NCBI Taxonomy" id="418707"/>
    <lineage>
        <taxon>Bacteria</taxon>
        <taxon>Pseudomonadati</taxon>
        <taxon>Pseudomonadota</taxon>
        <taxon>Alphaproteobacteria</taxon>
        <taxon>Hyphomicrobiales</taxon>
        <taxon>Methylobacteriaceae</taxon>
        <taxon>Methylobacterium</taxon>
    </lineage>
</organism>
<dbReference type="EMBL" id="BPQP01000022">
    <property type="protein sequence ID" value="GJD94402.1"/>
    <property type="molecule type" value="Genomic_DNA"/>
</dbReference>
<keyword evidence="3" id="KW-1185">Reference proteome</keyword>
<protein>
    <submittedName>
        <fullName evidence="2">Uncharacterized protein</fullName>
    </submittedName>
</protein>
<reference evidence="2" key="1">
    <citation type="journal article" date="2021" name="Front. Microbiol.">
        <title>Comprehensive Comparative Genomics and Phenotyping of Methylobacterium Species.</title>
        <authorList>
            <person name="Alessa O."/>
            <person name="Ogura Y."/>
            <person name="Fujitani Y."/>
            <person name="Takami H."/>
            <person name="Hayashi T."/>
            <person name="Sahin N."/>
            <person name="Tani A."/>
        </authorList>
    </citation>
    <scope>NUCLEOTIDE SEQUENCE</scope>
    <source>
        <strain evidence="2">DSM 19015</strain>
    </source>
</reference>
<reference evidence="2" key="2">
    <citation type="submission" date="2021-08" db="EMBL/GenBank/DDBJ databases">
        <authorList>
            <person name="Tani A."/>
            <person name="Ola A."/>
            <person name="Ogura Y."/>
            <person name="Katsura K."/>
            <person name="Hayashi T."/>
        </authorList>
    </citation>
    <scope>NUCLEOTIDE SEQUENCE</scope>
    <source>
        <strain evidence="2">DSM 19015</strain>
    </source>
</reference>
<sequence length="329" mass="35099">MSINDRPTRMPTPLRLAALAAFAAAFLGFSPPAALAQPKPNIVVMGEDADEDSVPRGNRIFQRVITELSESMNLRGYNVYDETAVAMGFTQPNRVRRRDAELIEVARAVQNPPIDVIAIFQIYASASKSGYSDIVRPEVRIPGRLHNVRTGQSLGAFEVAGVQLPPLPQGCDRECLLERVGAEAKTIAADVAGALTAKLDGVVAPRRSNAGPGPALGTTLLGAGGAAPGETVALPAEACGGLPTAYTVRLNGFSAQDIQAAEEYMAAFRCYEHHRPVRSGASSSEYWYETRADSARLARNLRLMLDHLGAGGQVQFSGNAFVVNRIATR</sequence>
<dbReference type="Proteomes" id="UP001055125">
    <property type="component" value="Unassembled WGS sequence"/>
</dbReference>
<keyword evidence="1" id="KW-0732">Signal</keyword>
<feature type="chain" id="PRO_5045748206" evidence="1">
    <location>
        <begin position="37"/>
        <end position="329"/>
    </location>
</feature>
<evidence type="ECO:0000313" key="3">
    <source>
        <dbReference type="Proteomes" id="UP001055125"/>
    </source>
</evidence>
<gene>
    <name evidence="2" type="ORF">OCOJLMKI_1604</name>
</gene>
<name>A0ABQ4RW26_9HYPH</name>